<keyword evidence="3" id="KW-0949">S-adenosyl-L-methionine</keyword>
<name>A0A7T1T3U8_9ACTN</name>
<protein>
    <submittedName>
        <fullName evidence="5">Methyltransferase domain-containing protein</fullName>
    </submittedName>
</protein>
<feature type="domain" description="Methyltransferase" evidence="4">
    <location>
        <begin position="47"/>
        <end position="143"/>
    </location>
</feature>
<evidence type="ECO:0000256" key="3">
    <source>
        <dbReference type="ARBA" id="ARBA00022691"/>
    </source>
</evidence>
<organism evidence="5 6">
    <name type="scientific">Streptomyces bathyalis</name>
    <dbReference type="NCBI Taxonomy" id="2710756"/>
    <lineage>
        <taxon>Bacteria</taxon>
        <taxon>Bacillati</taxon>
        <taxon>Actinomycetota</taxon>
        <taxon>Actinomycetes</taxon>
        <taxon>Kitasatosporales</taxon>
        <taxon>Streptomycetaceae</taxon>
        <taxon>Streptomyces</taxon>
    </lineage>
</organism>
<evidence type="ECO:0000259" key="4">
    <source>
        <dbReference type="Pfam" id="PF13649"/>
    </source>
</evidence>
<dbReference type="CDD" id="cd02440">
    <property type="entry name" value="AdoMet_MTases"/>
    <property type="match status" value="1"/>
</dbReference>
<dbReference type="SUPFAM" id="SSF53335">
    <property type="entry name" value="S-adenosyl-L-methionine-dependent methyltransferases"/>
    <property type="match status" value="1"/>
</dbReference>
<accession>A0A7T1T3U8</accession>
<dbReference type="KEGG" id="sbat:G4Z16_05050"/>
<keyword evidence="1 5" id="KW-0489">Methyltransferase</keyword>
<dbReference type="Proteomes" id="UP000595046">
    <property type="component" value="Chromosome"/>
</dbReference>
<evidence type="ECO:0000313" key="6">
    <source>
        <dbReference type="Proteomes" id="UP000595046"/>
    </source>
</evidence>
<evidence type="ECO:0000313" key="5">
    <source>
        <dbReference type="EMBL" id="QPP05869.1"/>
    </source>
</evidence>
<dbReference type="Gene3D" id="3.40.50.150">
    <property type="entry name" value="Vaccinia Virus protein VP39"/>
    <property type="match status" value="1"/>
</dbReference>
<dbReference type="AlphaFoldDB" id="A0A7T1T3U8"/>
<evidence type="ECO:0000256" key="1">
    <source>
        <dbReference type="ARBA" id="ARBA00022603"/>
    </source>
</evidence>
<keyword evidence="6" id="KW-1185">Reference proteome</keyword>
<keyword evidence="2 5" id="KW-0808">Transferase</keyword>
<dbReference type="EMBL" id="CP048882">
    <property type="protein sequence ID" value="QPP05869.1"/>
    <property type="molecule type" value="Genomic_DNA"/>
</dbReference>
<sequence length="267" mass="29010">MVPGPFDAALDSWRVWQESPWGQLRYRLAEFNLQRRLEELGPGPLRVLDLAGADGGDALPLLRRGHHVTIADFSPGMLAAARERAERDGTGERLVTVEADVFELPGAVTGSRYDVVLCHNLLQYLDDPAPAVRTAASLVRDGGVLSVMALNRHAAALGLAVRSLDPAAALDALDRRTTHGETFATELTLHTAEEITPLLAESGCTGIEHCGIRNVNDHIVDDSRKHDPDFFSALEALELAMTDRHPYPHTAKIFQLLARVGEPPATP</sequence>
<evidence type="ECO:0000256" key="2">
    <source>
        <dbReference type="ARBA" id="ARBA00022679"/>
    </source>
</evidence>
<dbReference type="PANTHER" id="PTHR43464:SF19">
    <property type="entry name" value="UBIQUINONE BIOSYNTHESIS O-METHYLTRANSFERASE, MITOCHONDRIAL"/>
    <property type="match status" value="1"/>
</dbReference>
<dbReference type="GO" id="GO:0008168">
    <property type="term" value="F:methyltransferase activity"/>
    <property type="evidence" value="ECO:0007669"/>
    <property type="project" value="UniProtKB-KW"/>
</dbReference>
<dbReference type="PANTHER" id="PTHR43464">
    <property type="entry name" value="METHYLTRANSFERASE"/>
    <property type="match status" value="1"/>
</dbReference>
<gene>
    <name evidence="5" type="ORF">G4Z16_05050</name>
</gene>
<proteinExistence type="predicted"/>
<reference evidence="6" key="1">
    <citation type="submission" date="2020-02" db="EMBL/GenBank/DDBJ databases">
        <title>Streptomyces sp. ASO4wet.</title>
        <authorList>
            <person name="Risdian C."/>
            <person name="Landwehr W."/>
            <person name="Schupp P."/>
            <person name="Wink J."/>
        </authorList>
    </citation>
    <scope>NUCLEOTIDE SEQUENCE [LARGE SCALE GENOMIC DNA]</scope>
    <source>
        <strain evidence="6">ASO4wet</strain>
    </source>
</reference>
<dbReference type="InterPro" id="IPR041698">
    <property type="entry name" value="Methyltransf_25"/>
</dbReference>
<dbReference type="Pfam" id="PF13649">
    <property type="entry name" value="Methyltransf_25"/>
    <property type="match status" value="1"/>
</dbReference>
<dbReference type="InterPro" id="IPR029063">
    <property type="entry name" value="SAM-dependent_MTases_sf"/>
</dbReference>
<dbReference type="GO" id="GO:0032259">
    <property type="term" value="P:methylation"/>
    <property type="evidence" value="ECO:0007669"/>
    <property type="project" value="UniProtKB-KW"/>
</dbReference>